<reference evidence="2 3" key="1">
    <citation type="submission" date="2019-06" db="EMBL/GenBank/DDBJ databases">
        <title>Whole genome shotgun sequence of Streptomyces cacaoi subsp. cacaoi NBRC 12748.</title>
        <authorList>
            <person name="Hosoyama A."/>
            <person name="Uohara A."/>
            <person name="Ohji S."/>
            <person name="Ichikawa N."/>
        </authorList>
    </citation>
    <scope>NUCLEOTIDE SEQUENCE [LARGE SCALE GENOMIC DNA]</scope>
    <source>
        <strain evidence="2 3">NBRC 12748</strain>
    </source>
</reference>
<feature type="region of interest" description="Disordered" evidence="1">
    <location>
        <begin position="24"/>
        <end position="127"/>
    </location>
</feature>
<dbReference type="PROSITE" id="PS51257">
    <property type="entry name" value="PROKAR_LIPOPROTEIN"/>
    <property type="match status" value="1"/>
</dbReference>
<name>A0A4Y3QWU9_STRCI</name>
<organism evidence="2 3">
    <name type="scientific">Streptomyces cacaoi</name>
    <dbReference type="NCBI Taxonomy" id="1898"/>
    <lineage>
        <taxon>Bacteria</taxon>
        <taxon>Bacillati</taxon>
        <taxon>Actinomycetota</taxon>
        <taxon>Actinomycetes</taxon>
        <taxon>Kitasatosporales</taxon>
        <taxon>Streptomycetaceae</taxon>
        <taxon>Streptomyces</taxon>
    </lineage>
</organism>
<proteinExistence type="predicted"/>
<evidence type="ECO:0008006" key="4">
    <source>
        <dbReference type="Google" id="ProtNLM"/>
    </source>
</evidence>
<accession>A0A4Y3QWU9</accession>
<feature type="compositionally biased region" description="Low complexity" evidence="1">
    <location>
        <begin position="80"/>
        <end position="100"/>
    </location>
</feature>
<evidence type="ECO:0000313" key="3">
    <source>
        <dbReference type="Proteomes" id="UP000319210"/>
    </source>
</evidence>
<dbReference type="AlphaFoldDB" id="A0A4Y3QWU9"/>
<protein>
    <recommendedName>
        <fullName evidence="4">Lipoprotein</fullName>
    </recommendedName>
</protein>
<dbReference type="EMBL" id="BJMM01000006">
    <property type="protein sequence ID" value="GEB49073.1"/>
    <property type="molecule type" value="Genomic_DNA"/>
</dbReference>
<dbReference type="RefSeq" id="WP_086818226.1">
    <property type="nucleotide sequence ID" value="NZ_BJMM01000006.1"/>
</dbReference>
<gene>
    <name evidence="2" type="ORF">SCA03_16240</name>
</gene>
<sequence length="149" mass="15610">MEPMRRTVVIILLLVALAGCVTVHPEPSRKPTSSPSPPGHRAGAGKESPSETGTSRPRRSHPAAPRPGAPSRTAPPPAARPSAAPAGEPGAREQAPAQRPAPERQPPRRPGPPAPSGDPSVRPAELCRWGREAGMRGDIMSVCRHAWGH</sequence>
<evidence type="ECO:0000256" key="1">
    <source>
        <dbReference type="SAM" id="MobiDB-lite"/>
    </source>
</evidence>
<dbReference type="Proteomes" id="UP000319210">
    <property type="component" value="Unassembled WGS sequence"/>
</dbReference>
<comment type="caution">
    <text evidence="2">The sequence shown here is derived from an EMBL/GenBank/DDBJ whole genome shotgun (WGS) entry which is preliminary data.</text>
</comment>
<evidence type="ECO:0000313" key="2">
    <source>
        <dbReference type="EMBL" id="GEB49073.1"/>
    </source>
</evidence>
<keyword evidence="3" id="KW-1185">Reference proteome</keyword>
<feature type="compositionally biased region" description="Pro residues" evidence="1">
    <location>
        <begin position="64"/>
        <end position="79"/>
    </location>
</feature>